<dbReference type="InterPro" id="IPR025110">
    <property type="entry name" value="AMP-bd_C"/>
</dbReference>
<dbReference type="PANTHER" id="PTHR43767">
    <property type="entry name" value="LONG-CHAIN-FATTY-ACID--COA LIGASE"/>
    <property type="match status" value="1"/>
</dbReference>
<feature type="domain" description="AMP-dependent synthetase/ligase" evidence="1">
    <location>
        <begin position="25"/>
        <end position="402"/>
    </location>
</feature>
<dbReference type="EMBL" id="CANL01000078">
    <property type="protein sequence ID" value="CCM65706.1"/>
    <property type="molecule type" value="Genomic_DNA"/>
</dbReference>
<dbReference type="HOGENOM" id="CLU_000022_59_0_11"/>
<dbReference type="Proteomes" id="UP000018291">
    <property type="component" value="Unassembled WGS sequence"/>
</dbReference>
<accession>R4Z6W7</accession>
<protein>
    <submittedName>
        <fullName evidence="3">Putative AMP-dependent synthetase/ligase</fullName>
    </submittedName>
</protein>
<comment type="caution">
    <text evidence="3">The sequence shown here is derived from an EMBL/GenBank/DDBJ whole genome shotgun (WGS) entry which is preliminary data.</text>
</comment>
<dbReference type="GO" id="GO:0016878">
    <property type="term" value="F:acid-thiol ligase activity"/>
    <property type="evidence" value="ECO:0007669"/>
    <property type="project" value="UniProtKB-ARBA"/>
</dbReference>
<dbReference type="RefSeq" id="WP_012230675.1">
    <property type="nucleotide sequence ID" value="NZ_HG422565.1"/>
</dbReference>
<dbReference type="InterPro" id="IPR050237">
    <property type="entry name" value="ATP-dep_AMP-bd_enzyme"/>
</dbReference>
<evidence type="ECO:0000313" key="4">
    <source>
        <dbReference type="Proteomes" id="UP000018291"/>
    </source>
</evidence>
<dbReference type="SUPFAM" id="SSF56801">
    <property type="entry name" value="Acetyl-CoA synthetase-like"/>
    <property type="match status" value="1"/>
</dbReference>
<dbReference type="PANTHER" id="PTHR43767:SF1">
    <property type="entry name" value="NONRIBOSOMAL PEPTIDE SYNTHASE PES1 (EUROFUNG)-RELATED"/>
    <property type="match status" value="1"/>
</dbReference>
<dbReference type="InterPro" id="IPR000873">
    <property type="entry name" value="AMP-dep_synth/lig_dom"/>
</dbReference>
<evidence type="ECO:0000313" key="3">
    <source>
        <dbReference type="EMBL" id="CCM65706.1"/>
    </source>
</evidence>
<organism evidence="3 4">
    <name type="scientific">Candidatus Neomicrothrix parvicella RN1</name>
    <dbReference type="NCBI Taxonomy" id="1229780"/>
    <lineage>
        <taxon>Bacteria</taxon>
        <taxon>Bacillati</taxon>
        <taxon>Actinomycetota</taxon>
        <taxon>Acidimicrobiia</taxon>
        <taxon>Acidimicrobiales</taxon>
        <taxon>Microthrixaceae</taxon>
        <taxon>Candidatus Neomicrothrix</taxon>
    </lineage>
</organism>
<dbReference type="InterPro" id="IPR042099">
    <property type="entry name" value="ANL_N_sf"/>
</dbReference>
<evidence type="ECO:0000259" key="1">
    <source>
        <dbReference type="Pfam" id="PF00501"/>
    </source>
</evidence>
<dbReference type="Gene3D" id="3.40.50.12780">
    <property type="entry name" value="N-terminal domain of ligase-like"/>
    <property type="match status" value="1"/>
</dbReference>
<proteinExistence type="predicted"/>
<feature type="domain" description="AMP-binding enzyme C-terminal" evidence="2">
    <location>
        <begin position="462"/>
        <end position="537"/>
    </location>
</feature>
<name>R4Z6W7_9ACTN</name>
<sequence>MLRESKELDTLGDSMAGWNFAELWERIASKQPDAEAQVQGDRRISWSEFDRRADGLARHLLDQGAQHQDKVAVYLYNCPEYLETTFACYKAGLVPVNTNYRYVEDELAYLWDNADAVAIVFHGCFTDRVAAVRNRVPTARTWLWVDDGSGPCPDWAFPYEVAAATETDGHTVAPWGRSGDDILMIYTGGTTGMPKGTMWRQDDLIRALCATGNPVLGEECETAGYDAALETIGASAAPGLPACPLMHGTGWFTANMYLTNGGSVVCLPSRHLDIPELLDVVEQEKIAAVTIVGDAFAKPIVAALDAEPDRWDISSIVLITSSGVMWSESAKLGLLAHHPNMMLIDSFSSSEAIGLGQSVSAGDSAADTASFALGVAARVVRDDGSDVEPGSGERGRVAVGGHVPIGYYKDPEKSASTFIQIDGKSYSCPGDWATVEADGSITLLGRGSVCINTAGEKVFPEEVEEALKTHASVYDAVVVGVPDDRFGETIAAVVQPTEGSSIDADELVAHTKHSLAGYKAPRTVLVVDSIGRAPNAKVDYKRWKSYAAEHVGA</sequence>
<dbReference type="PROSITE" id="PS00455">
    <property type="entry name" value="AMP_BINDING"/>
    <property type="match status" value="1"/>
</dbReference>
<gene>
    <name evidence="3" type="ORF">BN381_80236</name>
</gene>
<keyword evidence="3" id="KW-0436">Ligase</keyword>
<dbReference type="AlphaFoldDB" id="R4Z6W7"/>
<reference evidence="3 4" key="1">
    <citation type="journal article" date="2013" name="ISME J.">
        <title>Metabolic model for the filamentous 'Candidatus Microthrix parvicella' based on genomic and metagenomic analyses.</title>
        <authorList>
            <person name="Jon McIlroy S."/>
            <person name="Kristiansen R."/>
            <person name="Albertsen M."/>
            <person name="Michael Karst S."/>
            <person name="Rossetti S."/>
            <person name="Lund Nielsen J."/>
            <person name="Tandoi V."/>
            <person name="James Seviour R."/>
            <person name="Nielsen P.H."/>
        </authorList>
    </citation>
    <scope>NUCLEOTIDE SEQUENCE [LARGE SCALE GENOMIC DNA]</scope>
    <source>
        <strain evidence="3 4">RN1</strain>
    </source>
</reference>
<dbReference type="eggNOG" id="COG0318">
    <property type="taxonomic scope" value="Bacteria"/>
</dbReference>
<evidence type="ECO:0000259" key="2">
    <source>
        <dbReference type="Pfam" id="PF13193"/>
    </source>
</evidence>
<dbReference type="Pfam" id="PF00501">
    <property type="entry name" value="AMP-binding"/>
    <property type="match status" value="1"/>
</dbReference>
<dbReference type="InterPro" id="IPR020845">
    <property type="entry name" value="AMP-binding_CS"/>
</dbReference>
<dbReference type="STRING" id="1229780.BN381_80236"/>
<dbReference type="NCBIfam" id="NF005863">
    <property type="entry name" value="PRK07798.1"/>
    <property type="match status" value="1"/>
</dbReference>
<dbReference type="Gene3D" id="3.30.300.30">
    <property type="match status" value="1"/>
</dbReference>
<keyword evidence="4" id="KW-1185">Reference proteome</keyword>
<dbReference type="InterPro" id="IPR045851">
    <property type="entry name" value="AMP-bd_C_sf"/>
</dbReference>
<dbReference type="Pfam" id="PF13193">
    <property type="entry name" value="AMP-binding_C"/>
    <property type="match status" value="1"/>
</dbReference>